<dbReference type="Gene3D" id="4.10.1080.10">
    <property type="entry name" value="TSP type-3 repeat"/>
    <property type="match status" value="1"/>
</dbReference>
<evidence type="ECO:0000313" key="8">
    <source>
        <dbReference type="Proteomes" id="UP000231453"/>
    </source>
</evidence>
<keyword evidence="2" id="KW-0964">Secreted</keyword>
<dbReference type="Pfam" id="PF18884">
    <property type="entry name" value="TSP3_bac"/>
    <property type="match status" value="2"/>
</dbReference>
<evidence type="ECO:0000256" key="1">
    <source>
        <dbReference type="ARBA" id="ARBA00004613"/>
    </source>
</evidence>
<proteinExistence type="predicted"/>
<evidence type="ECO:0000256" key="6">
    <source>
        <dbReference type="SAM" id="Phobius"/>
    </source>
</evidence>
<organism evidence="7 8">
    <name type="scientific">Candidatus Magasanikbacteria bacterium CG_4_10_14_0_2_um_filter_33_14</name>
    <dbReference type="NCBI Taxonomy" id="1974636"/>
    <lineage>
        <taxon>Bacteria</taxon>
        <taxon>Candidatus Magasanikiibacteriota</taxon>
    </lineage>
</organism>
<evidence type="ECO:0000256" key="2">
    <source>
        <dbReference type="ARBA" id="ARBA00022525"/>
    </source>
</evidence>
<dbReference type="InterPro" id="IPR059100">
    <property type="entry name" value="TSP3_bac"/>
</dbReference>
<keyword evidence="6" id="KW-0472">Membrane</keyword>
<reference evidence="8" key="1">
    <citation type="submission" date="2017-09" db="EMBL/GenBank/DDBJ databases">
        <title>Depth-based differentiation of microbial function through sediment-hosted aquifers and enrichment of novel symbionts in the deep terrestrial subsurface.</title>
        <authorList>
            <person name="Probst A.J."/>
            <person name="Ladd B."/>
            <person name="Jarett J.K."/>
            <person name="Geller-Mcgrath D.E."/>
            <person name="Sieber C.M.K."/>
            <person name="Emerson J.B."/>
            <person name="Anantharaman K."/>
            <person name="Thomas B.C."/>
            <person name="Malmstrom R."/>
            <person name="Stieglmeier M."/>
            <person name="Klingl A."/>
            <person name="Woyke T."/>
            <person name="Ryan C.M."/>
            <person name="Banfield J.F."/>
        </authorList>
    </citation>
    <scope>NUCLEOTIDE SEQUENCE [LARGE SCALE GENOMIC DNA]</scope>
</reference>
<feature type="region of interest" description="Disordered" evidence="5">
    <location>
        <begin position="209"/>
        <end position="240"/>
    </location>
</feature>
<dbReference type="PANTHER" id="PTHR37467">
    <property type="entry name" value="EXPORTED CALCIUM-BINDING GLYCOPROTEIN-RELATED"/>
    <property type="match status" value="1"/>
</dbReference>
<dbReference type="GO" id="GO:0005509">
    <property type="term" value="F:calcium ion binding"/>
    <property type="evidence" value="ECO:0007669"/>
    <property type="project" value="InterPro"/>
</dbReference>
<evidence type="ECO:0000256" key="4">
    <source>
        <dbReference type="ARBA" id="ARBA00022837"/>
    </source>
</evidence>
<keyword evidence="6" id="KW-0812">Transmembrane</keyword>
<keyword evidence="3" id="KW-0732">Signal</keyword>
<comment type="caution">
    <text evidence="7">The sequence shown here is derived from an EMBL/GenBank/DDBJ whole genome shotgun (WGS) entry which is preliminary data.</text>
</comment>
<evidence type="ECO:0000256" key="3">
    <source>
        <dbReference type="ARBA" id="ARBA00022729"/>
    </source>
</evidence>
<evidence type="ECO:0000313" key="7">
    <source>
        <dbReference type="EMBL" id="PIZ94907.1"/>
    </source>
</evidence>
<keyword evidence="4" id="KW-0106">Calcium</keyword>
<gene>
    <name evidence="7" type="ORF">COX80_05340</name>
</gene>
<feature type="region of interest" description="Disordered" evidence="5">
    <location>
        <begin position="88"/>
        <end position="116"/>
    </location>
</feature>
<dbReference type="InterPro" id="IPR053180">
    <property type="entry name" value="Ca-binding_acidic-repeat"/>
</dbReference>
<dbReference type="Proteomes" id="UP000231453">
    <property type="component" value="Unassembled WGS sequence"/>
</dbReference>
<evidence type="ECO:0000256" key="5">
    <source>
        <dbReference type="SAM" id="MobiDB-lite"/>
    </source>
</evidence>
<protein>
    <submittedName>
        <fullName evidence="7">Uncharacterized protein</fullName>
    </submittedName>
</protein>
<dbReference type="AlphaFoldDB" id="A0A2M7V830"/>
<feature type="transmembrane region" description="Helical" evidence="6">
    <location>
        <begin position="147"/>
        <end position="169"/>
    </location>
</feature>
<comment type="subcellular location">
    <subcellularLocation>
        <location evidence="1">Secreted</location>
    </subcellularLocation>
</comment>
<feature type="compositionally biased region" description="Acidic residues" evidence="5">
    <location>
        <begin position="21"/>
        <end position="33"/>
    </location>
</feature>
<sequence length="318" mass="34126">MFDDNPTSNSNSIPSNLPLADNDDIFDSVDEDTSVSPGIVNAVDPTEENFTLKEETPFGNSALDAGVLKPKVDNDNFVSEKKVDDMFSSTDDSVAPVNDMSVPQPVAPSPTSEGSSYQTILPPTGVGASENTNHSSQMSEPVGSKKMIIWIVIFVVVLVLGSGSTWIYFSFIKDSGQKDTFANIENTQTNTNDNQNSNQVEDKTPVIVEDNTSNDNTSSSTDLTNEIIEGGNLDTDGDGLDDIRETELGTDPLNWDTDGDGLNDSDEVLIWKTDPLNPDTDGDDYEDGTEIKNGYSPIGPGKLFEVPTTTISASTTSN</sequence>
<feature type="compositionally biased region" description="Low complexity" evidence="5">
    <location>
        <begin position="210"/>
        <end position="234"/>
    </location>
</feature>
<dbReference type="PANTHER" id="PTHR37467:SF1">
    <property type="entry name" value="EXPORTED CALCIUM-BINDING GLYCOPROTEIN"/>
    <property type="match status" value="1"/>
</dbReference>
<feature type="region of interest" description="Disordered" evidence="5">
    <location>
        <begin position="273"/>
        <end position="304"/>
    </location>
</feature>
<feature type="compositionally biased region" description="Low complexity" evidence="5">
    <location>
        <begin position="1"/>
        <end position="18"/>
    </location>
</feature>
<accession>A0A2M7V830</accession>
<dbReference type="EMBL" id="PFPL01000070">
    <property type="protein sequence ID" value="PIZ94907.1"/>
    <property type="molecule type" value="Genomic_DNA"/>
</dbReference>
<name>A0A2M7V830_9BACT</name>
<dbReference type="InterPro" id="IPR028974">
    <property type="entry name" value="TSP_type-3_rpt"/>
</dbReference>
<keyword evidence="6" id="KW-1133">Transmembrane helix</keyword>
<feature type="region of interest" description="Disordered" evidence="5">
    <location>
        <begin position="1"/>
        <end position="41"/>
    </location>
</feature>